<feature type="compositionally biased region" description="Basic and acidic residues" evidence="1">
    <location>
        <begin position="8"/>
        <end position="17"/>
    </location>
</feature>
<dbReference type="EMBL" id="WJXA01000002">
    <property type="protein sequence ID" value="KAF7149818.1"/>
    <property type="molecule type" value="Genomic_DNA"/>
</dbReference>
<sequence length="183" mass="20090">MESSTEIYDDHDCEGYKNLDGVGEGENDHVAGFNAGGDELGGGLVNQFLKASVCEDDELSSPVDQQHRRAQLAEPPPSQPWRIQSTRHQVEASDAEIEEVNSSTEESSRAVTSQSFYDTNLGDVVRSLVLNLFPGVMNLITTIIGFGMSASFIEFVCIRLFCGRLRGVEAWQMIEIDSGIDLK</sequence>
<evidence type="ECO:0000313" key="2">
    <source>
        <dbReference type="EMBL" id="KAF7149818.1"/>
    </source>
</evidence>
<feature type="region of interest" description="Disordered" evidence="1">
    <location>
        <begin position="1"/>
        <end position="34"/>
    </location>
</feature>
<name>A0A834LX46_RHOSS</name>
<feature type="region of interest" description="Disordered" evidence="1">
    <location>
        <begin position="59"/>
        <end position="90"/>
    </location>
</feature>
<comment type="caution">
    <text evidence="2">The sequence shown here is derived from an EMBL/GenBank/DDBJ whole genome shotgun (WGS) entry which is preliminary data.</text>
</comment>
<evidence type="ECO:0000256" key="1">
    <source>
        <dbReference type="SAM" id="MobiDB-lite"/>
    </source>
</evidence>
<proteinExistence type="predicted"/>
<dbReference type="AlphaFoldDB" id="A0A834LX46"/>
<organism evidence="2 3">
    <name type="scientific">Rhododendron simsii</name>
    <name type="common">Sims's rhododendron</name>
    <dbReference type="NCBI Taxonomy" id="118357"/>
    <lineage>
        <taxon>Eukaryota</taxon>
        <taxon>Viridiplantae</taxon>
        <taxon>Streptophyta</taxon>
        <taxon>Embryophyta</taxon>
        <taxon>Tracheophyta</taxon>
        <taxon>Spermatophyta</taxon>
        <taxon>Magnoliopsida</taxon>
        <taxon>eudicotyledons</taxon>
        <taxon>Gunneridae</taxon>
        <taxon>Pentapetalae</taxon>
        <taxon>asterids</taxon>
        <taxon>Ericales</taxon>
        <taxon>Ericaceae</taxon>
        <taxon>Ericoideae</taxon>
        <taxon>Rhodoreae</taxon>
        <taxon>Rhododendron</taxon>
    </lineage>
</organism>
<reference evidence="2" key="1">
    <citation type="submission" date="2019-11" db="EMBL/GenBank/DDBJ databases">
        <authorList>
            <person name="Liu Y."/>
            <person name="Hou J."/>
            <person name="Li T.-Q."/>
            <person name="Guan C.-H."/>
            <person name="Wu X."/>
            <person name="Wu H.-Z."/>
            <person name="Ling F."/>
            <person name="Zhang R."/>
            <person name="Shi X.-G."/>
            <person name="Ren J.-P."/>
            <person name="Chen E.-F."/>
            <person name="Sun J.-M."/>
        </authorList>
    </citation>
    <scope>NUCLEOTIDE SEQUENCE</scope>
    <source>
        <strain evidence="2">Adult_tree_wgs_1</strain>
        <tissue evidence="2">Leaves</tissue>
    </source>
</reference>
<dbReference type="OrthoDB" id="1759675at2759"/>
<keyword evidence="3" id="KW-1185">Reference proteome</keyword>
<protein>
    <submittedName>
        <fullName evidence="2">Uncharacterized protein</fullName>
    </submittedName>
</protein>
<evidence type="ECO:0000313" key="3">
    <source>
        <dbReference type="Proteomes" id="UP000626092"/>
    </source>
</evidence>
<accession>A0A834LX46</accession>
<gene>
    <name evidence="2" type="ORF">RHSIM_Rhsim02G0145700</name>
</gene>
<dbReference type="Proteomes" id="UP000626092">
    <property type="component" value="Unassembled WGS sequence"/>
</dbReference>